<dbReference type="Proteomes" id="UP000280834">
    <property type="component" value="Unassembled WGS sequence"/>
</dbReference>
<reference evidence="1 2" key="2">
    <citation type="submission" date="2018-11" db="EMBL/GenBank/DDBJ databases">
        <authorList>
            <consortium name="Pathogen Informatics"/>
        </authorList>
    </citation>
    <scope>NUCLEOTIDE SEQUENCE [LARGE SCALE GENOMIC DNA]</scope>
</reference>
<evidence type="ECO:0000313" key="3">
    <source>
        <dbReference type="WBParaSite" id="BTMF_0000444901-mRNA-1"/>
    </source>
</evidence>
<evidence type="ECO:0000313" key="2">
    <source>
        <dbReference type="Proteomes" id="UP000280834"/>
    </source>
</evidence>
<name>A0A0R3QDL3_9BILA</name>
<dbReference type="EMBL" id="UZAG01003490">
    <property type="protein sequence ID" value="VDO15423.1"/>
    <property type="molecule type" value="Genomic_DNA"/>
</dbReference>
<protein>
    <submittedName>
        <fullName evidence="3">Transcriptional regulator</fullName>
    </submittedName>
</protein>
<dbReference type="WBParaSite" id="BTMF_0000444901-mRNA-1">
    <property type="protein sequence ID" value="BTMF_0000444901-mRNA-1"/>
    <property type="gene ID" value="BTMF_0000444901"/>
</dbReference>
<gene>
    <name evidence="1" type="ORF">BTMF_LOCUS3744</name>
</gene>
<proteinExistence type="predicted"/>
<sequence length="49" mass="5701">MGFLVSKHVPQDMSEVQQFIDELIALKKVSSQLSSFIFKMITNVDYPYF</sequence>
<evidence type="ECO:0000313" key="1">
    <source>
        <dbReference type="EMBL" id="VDO15423.1"/>
    </source>
</evidence>
<accession>A0A0R3QDL3</accession>
<dbReference type="AlphaFoldDB" id="A0A0R3QDL3"/>
<keyword evidence="2" id="KW-1185">Reference proteome</keyword>
<reference evidence="3" key="1">
    <citation type="submission" date="2017-02" db="UniProtKB">
        <authorList>
            <consortium name="WormBaseParasite"/>
        </authorList>
    </citation>
    <scope>IDENTIFICATION</scope>
</reference>
<organism evidence="3">
    <name type="scientific">Brugia timori</name>
    <dbReference type="NCBI Taxonomy" id="42155"/>
    <lineage>
        <taxon>Eukaryota</taxon>
        <taxon>Metazoa</taxon>
        <taxon>Ecdysozoa</taxon>
        <taxon>Nematoda</taxon>
        <taxon>Chromadorea</taxon>
        <taxon>Rhabditida</taxon>
        <taxon>Spirurina</taxon>
        <taxon>Spiruromorpha</taxon>
        <taxon>Filarioidea</taxon>
        <taxon>Onchocercidae</taxon>
        <taxon>Brugia</taxon>
    </lineage>
</organism>